<evidence type="ECO:0008006" key="4">
    <source>
        <dbReference type="Google" id="ProtNLM"/>
    </source>
</evidence>
<keyword evidence="1" id="KW-1133">Transmembrane helix</keyword>
<dbReference type="Pfam" id="PF07608">
    <property type="entry name" value="DUF1571"/>
    <property type="match status" value="1"/>
</dbReference>
<gene>
    <name evidence="2" type="ORF">Pan14r_40320</name>
</gene>
<reference evidence="2 3" key="1">
    <citation type="submission" date="2019-02" db="EMBL/GenBank/DDBJ databases">
        <title>Deep-cultivation of Planctomycetes and their phenomic and genomic characterization uncovers novel biology.</title>
        <authorList>
            <person name="Wiegand S."/>
            <person name="Jogler M."/>
            <person name="Boedeker C."/>
            <person name="Pinto D."/>
            <person name="Vollmers J."/>
            <person name="Rivas-Marin E."/>
            <person name="Kohn T."/>
            <person name="Peeters S.H."/>
            <person name="Heuer A."/>
            <person name="Rast P."/>
            <person name="Oberbeckmann S."/>
            <person name="Bunk B."/>
            <person name="Jeske O."/>
            <person name="Meyerdierks A."/>
            <person name="Storesund J.E."/>
            <person name="Kallscheuer N."/>
            <person name="Luecker S."/>
            <person name="Lage O.M."/>
            <person name="Pohl T."/>
            <person name="Merkel B.J."/>
            <person name="Hornburger P."/>
            <person name="Mueller R.-W."/>
            <person name="Bruemmer F."/>
            <person name="Labrenz M."/>
            <person name="Spormann A.M."/>
            <person name="Op Den Camp H."/>
            <person name="Overmann J."/>
            <person name="Amann R."/>
            <person name="Jetten M.S.M."/>
            <person name="Mascher T."/>
            <person name="Medema M.H."/>
            <person name="Devos D.P."/>
            <person name="Kaster A.-K."/>
            <person name="Ovreas L."/>
            <person name="Rohde M."/>
            <person name="Galperin M.Y."/>
            <person name="Jogler C."/>
        </authorList>
    </citation>
    <scope>NUCLEOTIDE SEQUENCE [LARGE SCALE GENOMIC DNA]</scope>
    <source>
        <strain evidence="2 3">Pan14r</strain>
    </source>
</reference>
<dbReference type="AlphaFoldDB" id="A0A5C5Y7R0"/>
<evidence type="ECO:0000313" key="2">
    <source>
        <dbReference type="EMBL" id="TWT71716.1"/>
    </source>
</evidence>
<keyword evidence="1" id="KW-0472">Membrane</keyword>
<feature type="transmembrane region" description="Helical" evidence="1">
    <location>
        <begin position="7"/>
        <end position="24"/>
    </location>
</feature>
<accession>A0A5C5Y7R0</accession>
<evidence type="ECO:0000313" key="3">
    <source>
        <dbReference type="Proteomes" id="UP000317238"/>
    </source>
</evidence>
<protein>
    <recommendedName>
        <fullName evidence="4">DUF1571 domain-containing protein</fullName>
    </recommendedName>
</protein>
<dbReference type="EMBL" id="SJPL01000001">
    <property type="protein sequence ID" value="TWT71716.1"/>
    <property type="molecule type" value="Genomic_DNA"/>
</dbReference>
<keyword evidence="1" id="KW-0812">Transmembrane</keyword>
<dbReference type="InterPro" id="IPR011465">
    <property type="entry name" value="DUF1571"/>
</dbReference>
<sequence length="288" mass="31917">MSKRKTWILATGVFVVVTTVLLFWPEGQQSVQTDAAPTSVLIDQDSAAKATLQDVLEMAAQAKESLVANVDDYTATFVKQERDANGVLSPVSKMFMKVQTRHRGGRPGAPMRVYLKFLEPGSDDGRQVIWAEDLTDGKLWVKETGMLGLVPIPPLDPNGALAMQGQRYPISELGQTRMVELLYERGQADLGDPNVSVVIQKDVPFDGQTATLIQVNRSKPSGRVDDFSLAEIFIDQQRSLILKYQSFGWPSEGQDDAPLLESYTFEDIQLNVGLSEKDFDTSNPEYGW</sequence>
<keyword evidence="3" id="KW-1185">Reference proteome</keyword>
<organism evidence="2 3">
    <name type="scientific">Crateriforma conspicua</name>
    <dbReference type="NCBI Taxonomy" id="2527996"/>
    <lineage>
        <taxon>Bacteria</taxon>
        <taxon>Pseudomonadati</taxon>
        <taxon>Planctomycetota</taxon>
        <taxon>Planctomycetia</taxon>
        <taxon>Planctomycetales</taxon>
        <taxon>Planctomycetaceae</taxon>
        <taxon>Crateriforma</taxon>
    </lineage>
</organism>
<name>A0A5C5Y7R0_9PLAN</name>
<comment type="caution">
    <text evidence="2">The sequence shown here is derived from an EMBL/GenBank/DDBJ whole genome shotgun (WGS) entry which is preliminary data.</text>
</comment>
<proteinExistence type="predicted"/>
<dbReference type="OrthoDB" id="5456309at2"/>
<evidence type="ECO:0000256" key="1">
    <source>
        <dbReference type="SAM" id="Phobius"/>
    </source>
</evidence>
<dbReference type="RefSeq" id="WP_146439965.1">
    <property type="nucleotide sequence ID" value="NZ_SJPL01000001.1"/>
</dbReference>
<dbReference type="Proteomes" id="UP000317238">
    <property type="component" value="Unassembled WGS sequence"/>
</dbReference>